<dbReference type="HOGENOM" id="CLU_719813_0_0_1"/>
<reference evidence="3" key="1">
    <citation type="journal article" date="2015" name="BMC Genomics">
        <title>Genomic and transcriptomic analysis of the endophytic fungus Pestalotiopsis fici reveals its lifestyle and high potential for synthesis of natural products.</title>
        <authorList>
            <person name="Wang X."/>
            <person name="Zhang X."/>
            <person name="Liu L."/>
            <person name="Xiang M."/>
            <person name="Wang W."/>
            <person name="Sun X."/>
            <person name="Che Y."/>
            <person name="Guo L."/>
            <person name="Liu G."/>
            <person name="Guo L."/>
            <person name="Wang C."/>
            <person name="Yin W.B."/>
            <person name="Stadler M."/>
            <person name="Zhang X."/>
            <person name="Liu X."/>
        </authorList>
    </citation>
    <scope>NUCLEOTIDE SEQUENCE [LARGE SCALE GENOMIC DNA]</scope>
    <source>
        <strain evidence="3">W106-1 / CGMCC3.15140</strain>
    </source>
</reference>
<feature type="region of interest" description="Disordered" evidence="1">
    <location>
        <begin position="330"/>
        <end position="384"/>
    </location>
</feature>
<dbReference type="Proteomes" id="UP000030651">
    <property type="component" value="Unassembled WGS sequence"/>
</dbReference>
<dbReference type="KEGG" id="pfy:PFICI_04855"/>
<name>W3XAC5_PESFW</name>
<evidence type="ECO:0000313" key="3">
    <source>
        <dbReference type="Proteomes" id="UP000030651"/>
    </source>
</evidence>
<gene>
    <name evidence="2" type="ORF">PFICI_04855</name>
</gene>
<dbReference type="RefSeq" id="XP_007831627.1">
    <property type="nucleotide sequence ID" value="XM_007833436.1"/>
</dbReference>
<feature type="compositionally biased region" description="Basic residues" evidence="1">
    <location>
        <begin position="374"/>
        <end position="384"/>
    </location>
</feature>
<dbReference type="OrthoDB" id="4760831at2759"/>
<evidence type="ECO:0000256" key="1">
    <source>
        <dbReference type="SAM" id="MobiDB-lite"/>
    </source>
</evidence>
<dbReference type="eggNOG" id="ENOG502TEBN">
    <property type="taxonomic scope" value="Eukaryota"/>
</dbReference>
<organism evidence="2 3">
    <name type="scientific">Pestalotiopsis fici (strain W106-1 / CGMCC3.15140)</name>
    <dbReference type="NCBI Taxonomy" id="1229662"/>
    <lineage>
        <taxon>Eukaryota</taxon>
        <taxon>Fungi</taxon>
        <taxon>Dikarya</taxon>
        <taxon>Ascomycota</taxon>
        <taxon>Pezizomycotina</taxon>
        <taxon>Sordariomycetes</taxon>
        <taxon>Xylariomycetidae</taxon>
        <taxon>Amphisphaeriales</taxon>
        <taxon>Sporocadaceae</taxon>
        <taxon>Pestalotiopsis</taxon>
    </lineage>
</organism>
<feature type="region of interest" description="Disordered" evidence="1">
    <location>
        <begin position="1"/>
        <end position="33"/>
    </location>
</feature>
<dbReference type="EMBL" id="KI912111">
    <property type="protein sequence ID" value="ETS82979.1"/>
    <property type="molecule type" value="Genomic_DNA"/>
</dbReference>
<feature type="compositionally biased region" description="Pro residues" evidence="1">
    <location>
        <begin position="293"/>
        <end position="311"/>
    </location>
</feature>
<sequence>MAAATVASPVTLENHQPAHPTAPGNAESVSQPLPDHVPHIEAFVEKLNQEIPHMLAKPQTYDNVLACFITWEDNNYSQIIESAGELRRLLEDEYGYMTEEVKLESSDDELGSDPLRQFNREISAHVDSIGRKTVPSGKKLGNSLFILYYGEHGDYDSSSRKGSWFNRQIKEPSRLEWDSIELIITLATCDVLFLFDCCHATSIVPREIKCRRRCEILGAYGNVEETSAQVKQFYCGIDIKISATNLVCAWTYIDLIRSDEDLLHPVAHLNPSEVVSTTSKAVRTASTEVVQDPAPPSIFTPSAPPTPPPEPMNRQSTFSAGLAPQRFNAKERMRSGPLIEKPRHQSTVNPPIRQDSWFWAGSEQQENPRIERQLRKRRIKDPKV</sequence>
<keyword evidence="3" id="KW-1185">Reference proteome</keyword>
<accession>W3XAC5</accession>
<dbReference type="AlphaFoldDB" id="W3XAC5"/>
<proteinExistence type="predicted"/>
<protein>
    <submittedName>
        <fullName evidence="2">Uncharacterized protein</fullName>
    </submittedName>
</protein>
<dbReference type="InParanoid" id="W3XAC5"/>
<evidence type="ECO:0000313" key="2">
    <source>
        <dbReference type="EMBL" id="ETS82979.1"/>
    </source>
</evidence>
<feature type="region of interest" description="Disordered" evidence="1">
    <location>
        <begin position="287"/>
        <end position="313"/>
    </location>
</feature>
<dbReference type="GeneID" id="19269868"/>